<evidence type="ECO:0000313" key="2">
    <source>
        <dbReference type="Proteomes" id="UP000294576"/>
    </source>
</evidence>
<proteinExistence type="predicted"/>
<dbReference type="Proteomes" id="UP000294576">
    <property type="component" value="Unassembled WGS sequence"/>
</dbReference>
<dbReference type="AlphaFoldDB" id="A0A4R3Q5P4"/>
<sequence length="48" mass="5094">MAQIVLNSAVAILVAAAFLTTAIAALRGADRRLQRVPVKAKTKHPRGK</sequence>
<evidence type="ECO:0000313" key="1">
    <source>
        <dbReference type="EMBL" id="TCU16441.1"/>
    </source>
</evidence>
<accession>A0A4R3Q5P4</accession>
<dbReference type="EMBL" id="SMBH01000005">
    <property type="protein sequence ID" value="TCU16441.1"/>
    <property type="molecule type" value="Genomic_DNA"/>
</dbReference>
<protein>
    <submittedName>
        <fullName evidence="1">Uncharacterized protein</fullName>
    </submittedName>
</protein>
<organism evidence="1 2">
    <name type="scientific">Rhizobium sullae</name>
    <name type="common">Rhizobium hedysari</name>
    <dbReference type="NCBI Taxonomy" id="50338"/>
    <lineage>
        <taxon>Bacteria</taxon>
        <taxon>Pseudomonadati</taxon>
        <taxon>Pseudomonadota</taxon>
        <taxon>Alphaproteobacteria</taxon>
        <taxon>Hyphomicrobiales</taxon>
        <taxon>Rhizobiaceae</taxon>
        <taxon>Rhizobium/Agrobacterium group</taxon>
        <taxon>Rhizobium</taxon>
    </lineage>
</organism>
<name>A0A4R3Q5P4_RHISU</name>
<comment type="caution">
    <text evidence="1">The sequence shown here is derived from an EMBL/GenBank/DDBJ whole genome shotgun (WGS) entry which is preliminary data.</text>
</comment>
<reference evidence="1 2" key="1">
    <citation type="submission" date="2019-03" db="EMBL/GenBank/DDBJ databases">
        <title>Genomic Encyclopedia of Type Strains, Phase IV (KMG-V): Genome sequencing to study the core and pangenomes of soil and plant-associated prokaryotes.</title>
        <authorList>
            <person name="Whitman W."/>
        </authorList>
    </citation>
    <scope>NUCLEOTIDE SEQUENCE [LARGE SCALE GENOMIC DNA]</scope>
    <source>
        <strain evidence="1 2">Hc14</strain>
    </source>
</reference>
<gene>
    <name evidence="1" type="ORF">EV132_105193</name>
</gene>